<dbReference type="Proteomes" id="UP000319812">
    <property type="component" value="Unassembled WGS sequence"/>
</dbReference>
<accession>A0A4Y4F6Y1</accession>
<comment type="caution">
    <text evidence="1">The sequence shown here is derived from an EMBL/GenBank/DDBJ whole genome shotgun (WGS) entry which is preliminary data.</text>
</comment>
<dbReference type="AlphaFoldDB" id="A0A4Y4F6Y1"/>
<name>A0A4Y4F6Y1_9GAMM</name>
<protein>
    <submittedName>
        <fullName evidence="1">Uncharacterized protein</fullName>
    </submittedName>
</protein>
<evidence type="ECO:0000313" key="1">
    <source>
        <dbReference type="EMBL" id="GED22871.1"/>
    </source>
</evidence>
<proteinExistence type="predicted"/>
<gene>
    <name evidence="1" type="ORF">HHA01_18480</name>
</gene>
<sequence length="66" mass="7465">MTEDEHRQVIDELDEMIRDARTLMDRFEAGGMDEAMAGDYQQLLDLHARAVGDQNAHTMAMLAADQ</sequence>
<dbReference type="EMBL" id="BJOC01000023">
    <property type="protein sequence ID" value="GED22871.1"/>
    <property type="molecule type" value="Genomic_DNA"/>
</dbReference>
<keyword evidence="2" id="KW-1185">Reference proteome</keyword>
<organism evidence="1 2">
    <name type="scientific">Halomonas halmophila</name>
    <dbReference type="NCBI Taxonomy" id="252"/>
    <lineage>
        <taxon>Bacteria</taxon>
        <taxon>Pseudomonadati</taxon>
        <taxon>Pseudomonadota</taxon>
        <taxon>Gammaproteobacteria</taxon>
        <taxon>Oceanospirillales</taxon>
        <taxon>Halomonadaceae</taxon>
        <taxon>Halomonas</taxon>
    </lineage>
</organism>
<dbReference type="OrthoDB" id="6183935at2"/>
<dbReference type="RefSeq" id="WP_141320013.1">
    <property type="nucleotide sequence ID" value="NZ_BJOC01000023.1"/>
</dbReference>
<reference evidence="1 2" key="1">
    <citation type="submission" date="2019-06" db="EMBL/GenBank/DDBJ databases">
        <title>Whole genome shotgun sequence of Halomonas halmophila NBRC 15537.</title>
        <authorList>
            <person name="Hosoyama A."/>
            <person name="Uohara A."/>
            <person name="Ohji S."/>
            <person name="Ichikawa N."/>
        </authorList>
    </citation>
    <scope>NUCLEOTIDE SEQUENCE [LARGE SCALE GENOMIC DNA]</scope>
    <source>
        <strain evidence="1 2">NBRC 15537</strain>
    </source>
</reference>
<evidence type="ECO:0000313" key="2">
    <source>
        <dbReference type="Proteomes" id="UP000319812"/>
    </source>
</evidence>